<evidence type="ECO:0000313" key="3">
    <source>
        <dbReference type="EMBL" id="GAA4016348.1"/>
    </source>
</evidence>
<dbReference type="PANTHER" id="PTHR13412:SF0">
    <property type="entry name" value="T-CELL IMMUNOMODULATORY PROTEIN"/>
    <property type="match status" value="1"/>
</dbReference>
<dbReference type="SUPFAM" id="SSF69318">
    <property type="entry name" value="Integrin alpha N-terminal domain"/>
    <property type="match status" value="1"/>
</dbReference>
<keyword evidence="1 2" id="KW-0732">Signal</keyword>
<feature type="signal peptide" evidence="2">
    <location>
        <begin position="1"/>
        <end position="22"/>
    </location>
</feature>
<dbReference type="EMBL" id="BAAAZX010000024">
    <property type="protein sequence ID" value="GAA4016348.1"/>
    <property type="molecule type" value="Genomic_DNA"/>
</dbReference>
<gene>
    <name evidence="3" type="ORF">GCM10022232_69500</name>
</gene>
<dbReference type="InterPro" id="IPR024881">
    <property type="entry name" value="Tip"/>
</dbReference>
<organism evidence="3 4">
    <name type="scientific">Streptomyces plumbiresistens</name>
    <dbReference type="NCBI Taxonomy" id="511811"/>
    <lineage>
        <taxon>Bacteria</taxon>
        <taxon>Bacillati</taxon>
        <taxon>Actinomycetota</taxon>
        <taxon>Actinomycetes</taxon>
        <taxon>Kitasatosporales</taxon>
        <taxon>Streptomycetaceae</taxon>
        <taxon>Streptomyces</taxon>
    </lineage>
</organism>
<accession>A0ABP7STI0</accession>
<protein>
    <submittedName>
        <fullName evidence="3">FG-GAP-like repeat-containing protein</fullName>
    </submittedName>
</protein>
<dbReference type="PANTHER" id="PTHR13412">
    <property type="entry name" value="T-CELL IMMUNOMODULATORY PROTEIN HOMOLOG"/>
    <property type="match status" value="1"/>
</dbReference>
<evidence type="ECO:0000313" key="4">
    <source>
        <dbReference type="Proteomes" id="UP001500456"/>
    </source>
</evidence>
<dbReference type="Proteomes" id="UP001500456">
    <property type="component" value="Unassembled WGS sequence"/>
</dbReference>
<proteinExistence type="predicted"/>
<reference evidence="4" key="1">
    <citation type="journal article" date="2019" name="Int. J. Syst. Evol. Microbiol.">
        <title>The Global Catalogue of Microorganisms (GCM) 10K type strain sequencing project: providing services to taxonomists for standard genome sequencing and annotation.</title>
        <authorList>
            <consortium name="The Broad Institute Genomics Platform"/>
            <consortium name="The Broad Institute Genome Sequencing Center for Infectious Disease"/>
            <person name="Wu L."/>
            <person name="Ma J."/>
        </authorList>
    </citation>
    <scope>NUCLEOTIDE SEQUENCE [LARGE SCALE GENOMIC DNA]</scope>
    <source>
        <strain evidence="4">JCM 16924</strain>
    </source>
</reference>
<dbReference type="InterPro" id="IPR013517">
    <property type="entry name" value="FG-GAP"/>
</dbReference>
<name>A0ABP7STI0_9ACTN</name>
<sequence>MKQRLVVGAVLVLLLSACGSGGSDSDGEGGTGRPAVRSDFDGDGYGDLVATDGRATVNGKYAAGYAAVVRGSSKGPVLEGQQVVVQDDLGLGKAGEGGGFASQGVTADLDGDGRADFVTQAGRSTVFVVWGSAEGLSKGARLTGAAPVTGDFDGDKRADLVVTGTEDNTAQVLLGPFSREGVPRRTVPLDLRPSDPAYTDAMPSAVGDVTGDGKDDLLVTWAVLADGSYVAGATLLYRGAADGKLAKGPRLKDDQGKDFHGAPLRTGDLNKDGFADVVAGLACEMRGDPMTPDGGSRVSVLYGGPSGQSEKLKPSRITEKTAGLPVEGPFSYCTFGFDVGVGDMDADGYADMAFSVVTGTEPDGATSLVLLKGSARGLTVEGARSLPGGLGAMLDTNGDRAADLAVEGPGEGEVRVLLGGRDGVEPTPALVFREADVDLGPNISGGGNGFRLVG</sequence>
<feature type="chain" id="PRO_5045864608" evidence="2">
    <location>
        <begin position="23"/>
        <end position="454"/>
    </location>
</feature>
<dbReference type="Pfam" id="PF13517">
    <property type="entry name" value="FG-GAP_3"/>
    <property type="match status" value="1"/>
</dbReference>
<dbReference type="RefSeq" id="WP_345568845.1">
    <property type="nucleotide sequence ID" value="NZ_BAAAZX010000024.1"/>
</dbReference>
<keyword evidence="4" id="KW-1185">Reference proteome</keyword>
<evidence type="ECO:0000256" key="2">
    <source>
        <dbReference type="SAM" id="SignalP"/>
    </source>
</evidence>
<dbReference type="Gene3D" id="2.130.10.130">
    <property type="entry name" value="Integrin alpha, N-terminal"/>
    <property type="match status" value="3"/>
</dbReference>
<evidence type="ECO:0000256" key="1">
    <source>
        <dbReference type="ARBA" id="ARBA00022729"/>
    </source>
</evidence>
<dbReference type="InterPro" id="IPR028994">
    <property type="entry name" value="Integrin_alpha_N"/>
</dbReference>
<comment type="caution">
    <text evidence="3">The sequence shown here is derived from an EMBL/GenBank/DDBJ whole genome shotgun (WGS) entry which is preliminary data.</text>
</comment>
<dbReference type="PROSITE" id="PS51257">
    <property type="entry name" value="PROKAR_LIPOPROTEIN"/>
    <property type="match status" value="1"/>
</dbReference>